<feature type="compositionally biased region" description="Polar residues" evidence="1">
    <location>
        <begin position="252"/>
        <end position="265"/>
    </location>
</feature>
<evidence type="ECO:0000259" key="2">
    <source>
        <dbReference type="Pfam" id="PF12773"/>
    </source>
</evidence>
<feature type="compositionally biased region" description="Basic and acidic residues" evidence="1">
    <location>
        <begin position="559"/>
        <end position="582"/>
    </location>
</feature>
<feature type="domain" description="DZANK-type" evidence="2">
    <location>
        <begin position="5"/>
        <end position="59"/>
    </location>
</feature>
<dbReference type="EMBL" id="JAEAOA010001479">
    <property type="protein sequence ID" value="KAK3577617.1"/>
    <property type="molecule type" value="Genomic_DNA"/>
</dbReference>
<comment type="caution">
    <text evidence="3">The sequence shown here is derived from an EMBL/GenBank/DDBJ whole genome shotgun (WGS) entry which is preliminary data.</text>
</comment>
<keyword evidence="4" id="KW-1185">Reference proteome</keyword>
<evidence type="ECO:0000313" key="4">
    <source>
        <dbReference type="Proteomes" id="UP001195483"/>
    </source>
</evidence>
<feature type="compositionally biased region" description="Basic and acidic residues" evidence="1">
    <location>
        <begin position="438"/>
        <end position="452"/>
    </location>
</feature>
<name>A0AAE0RQ76_9BIVA</name>
<dbReference type="Pfam" id="PF12773">
    <property type="entry name" value="DZR"/>
    <property type="match status" value="1"/>
</dbReference>
<feature type="region of interest" description="Disordered" evidence="1">
    <location>
        <begin position="219"/>
        <end position="265"/>
    </location>
</feature>
<gene>
    <name evidence="3" type="ORF">CHS0354_024958</name>
</gene>
<reference evidence="3" key="3">
    <citation type="submission" date="2023-05" db="EMBL/GenBank/DDBJ databases">
        <authorList>
            <person name="Smith C.H."/>
        </authorList>
    </citation>
    <scope>NUCLEOTIDE SEQUENCE</scope>
    <source>
        <strain evidence="3">CHS0354</strain>
        <tissue evidence="3">Mantle</tissue>
    </source>
</reference>
<feature type="compositionally biased region" description="Polar residues" evidence="1">
    <location>
        <begin position="198"/>
        <end position="207"/>
    </location>
</feature>
<proteinExistence type="predicted"/>
<feature type="region of interest" description="Disordered" evidence="1">
    <location>
        <begin position="505"/>
        <end position="606"/>
    </location>
</feature>
<organism evidence="3 4">
    <name type="scientific">Potamilus streckersoni</name>
    <dbReference type="NCBI Taxonomy" id="2493646"/>
    <lineage>
        <taxon>Eukaryota</taxon>
        <taxon>Metazoa</taxon>
        <taxon>Spiralia</taxon>
        <taxon>Lophotrochozoa</taxon>
        <taxon>Mollusca</taxon>
        <taxon>Bivalvia</taxon>
        <taxon>Autobranchia</taxon>
        <taxon>Heteroconchia</taxon>
        <taxon>Palaeoheterodonta</taxon>
        <taxon>Unionida</taxon>
        <taxon>Unionoidea</taxon>
        <taxon>Unionidae</taxon>
        <taxon>Ambleminae</taxon>
        <taxon>Lampsilini</taxon>
        <taxon>Potamilus</taxon>
    </lineage>
</organism>
<feature type="region of interest" description="Disordered" evidence="1">
    <location>
        <begin position="180"/>
        <end position="207"/>
    </location>
</feature>
<feature type="compositionally biased region" description="Polar residues" evidence="1">
    <location>
        <begin position="453"/>
        <end position="467"/>
    </location>
</feature>
<feature type="region of interest" description="Disordered" evidence="1">
    <location>
        <begin position="149"/>
        <end position="168"/>
    </location>
</feature>
<protein>
    <recommendedName>
        <fullName evidence="2">DZANK-type domain-containing protein</fullName>
    </recommendedName>
</protein>
<sequence>MAVKCIKCKTELRDEDKFCVRCGTPVCDAIVILCSGITKTGVLCGAELLEGSNFCRKCGIKVDQMLFQKKQRKCQGVMEDGSFCNCILEDDDEFCMKCGKLQDAIPVASEEMERSRTHQNVNIDNNSTVEVVNYAQGSVFGSHAKLDGENAHEENKGQTSVSRFPATSPTLFPENVIVTGLNNPLDGEGRKEEISDDQFPQSSSMSGKLSIFRKETHFDGKTVGHSSSSGSPDSVTVHENDLDNDSEDGKTHLTSSGESASKNNSDIASKFSHVTLLEQMSNDLEVALGDGMDDDSQKFEGGDRFSEDSSLDSTDTESVEDEVTDIIIPPEQKKIKPKRKKGMKYKVKLEKKIKMEIVNKGSHEESSGQFQEPQQNDEIEIDRNINNNQPAEGQKLDSQHMQENIVTGNPSVIAVGSTINSTNQMGKDEGQTPVQSVQDDKSINASGAEERNTGMTDGSQSNNKNAIGTNISVEETRYHQEPRAEVFDEGKRGTTLWSSVVKIGASHTDRKETAKNMQTAENKEYSAGPDSQCDEKKIKKASNDTSGERPKGSNIKMEIVVHKEPDRGKMDNKHKDSQKESGETPSISAQNNKGGGKGAGKNTTERKKSDSLKVYFHALLSPEFDLSNADQVVIKFGDERLGKWESNEHKLTVVSHTENGYVELKLLVNMPKDILLRTDKRLQYKYVVIKDWDKDPIFIWEKYEYQHRDANRIILVKDKMKIKDEWHQYDGVVYPKPEEKFLQKVRNKFKEVKDFFTGGTADRHTKDLNRSLFYFQPELFHALLKGQEPSMSVDEAIMHLEQLVNCLNKVYFIDRYCYNKIEEYRRQVTDSILVPVLQTFSDVSIQDWKESVKDAEIRMIRAITVLSAVGYLGLELKHEEQNLLARGLLVRPNHVDKKCYDMSCIDKFVPNEKKKLLLSFLIGFIEGIARTAKESSIFLCMPLYHFLAGLVQPFEKVSNDISHDSKVPKWWGVSSLTKAVDDFKKVVPSKWTMPLEKVVTALHPLFELDFLLPRTIMAMLNLEEVVLAIKSGQIPLEVCAACLACFVKSTRPRYQLRVLTDPEKKVADAIDAFLKACKMIQLPEECTDSVIVQAKLLYRISSDLVNETLGTNSTDMVTCAAQAFLHTIALYDLVQKKEDNRNTSNQEGLEHVKTLNQRYQGVIQWLNVYYYKWDIYLEDHLKVWDCIVAPQNLPSETVRDAWNSQTEEELFRILERVFCQSSYSTTSLIELYCTKVDSFQPCVQNCLSRLAFRVIARGYDLPAYRFGERERARFGKLLSDLFEREWRTAFDKKDMEEDRIILHHILTWTPFSHFLNMFYGDERKLLSDTCLQGLVQAVSLIEDRLRALEHGTITLRDLDEIKTAEEKFQEVAVMVCQKANKKNDKIMNVARTIKIRQREVDGYNTQKEHIFTLLQLCQYIPTIQLAEIDRTVKYLEEKKDLSIRDICKPANLEEIPVPERYQPKIIAFNLSGVVVSMLEPMHASYRGNIFLNLWQVMGRATKATTLEDVCEQVFKPVYSKMKEITQK</sequence>
<feature type="region of interest" description="Disordered" evidence="1">
    <location>
        <begin position="287"/>
        <end position="321"/>
    </location>
</feature>
<evidence type="ECO:0000256" key="1">
    <source>
        <dbReference type="SAM" id="MobiDB-lite"/>
    </source>
</evidence>
<reference evidence="3" key="1">
    <citation type="journal article" date="2021" name="Genome Biol. Evol.">
        <title>A High-Quality Reference Genome for a Parasitic Bivalve with Doubly Uniparental Inheritance (Bivalvia: Unionida).</title>
        <authorList>
            <person name="Smith C.H."/>
        </authorList>
    </citation>
    <scope>NUCLEOTIDE SEQUENCE</scope>
    <source>
        <strain evidence="3">CHS0354</strain>
    </source>
</reference>
<dbReference type="InterPro" id="IPR025874">
    <property type="entry name" value="DZR"/>
</dbReference>
<evidence type="ECO:0000313" key="3">
    <source>
        <dbReference type="EMBL" id="KAK3577617.1"/>
    </source>
</evidence>
<reference evidence="3" key="2">
    <citation type="journal article" date="2021" name="Genome Biol. Evol.">
        <title>Developing a high-quality reference genome for a parasitic bivalve with doubly uniparental inheritance (Bivalvia: Unionida).</title>
        <authorList>
            <person name="Smith C.H."/>
        </authorList>
    </citation>
    <scope>NUCLEOTIDE SEQUENCE</scope>
    <source>
        <strain evidence="3">CHS0354</strain>
        <tissue evidence="3">Mantle</tissue>
    </source>
</reference>
<dbReference type="Proteomes" id="UP001195483">
    <property type="component" value="Unassembled WGS sequence"/>
</dbReference>
<accession>A0AAE0RQ76</accession>
<feature type="compositionally biased region" description="Basic and acidic residues" evidence="1">
    <location>
        <begin position="295"/>
        <end position="307"/>
    </location>
</feature>
<feature type="compositionally biased region" description="Basic and acidic residues" evidence="1">
    <location>
        <begin position="236"/>
        <end position="251"/>
    </location>
</feature>
<feature type="region of interest" description="Disordered" evidence="1">
    <location>
        <begin position="421"/>
        <end position="467"/>
    </location>
</feature>
<feature type="non-terminal residue" evidence="3">
    <location>
        <position position="1527"/>
    </location>
</feature>
<feature type="compositionally biased region" description="Polar residues" evidence="1">
    <location>
        <begin position="157"/>
        <end position="168"/>
    </location>
</feature>